<dbReference type="GO" id="GO:0002244">
    <property type="term" value="P:hematopoietic progenitor cell differentiation"/>
    <property type="evidence" value="ECO:0007669"/>
    <property type="project" value="Ensembl"/>
</dbReference>
<evidence type="ECO:0000256" key="7">
    <source>
        <dbReference type="ARBA" id="ARBA00039851"/>
    </source>
</evidence>
<proteinExistence type="inferred from homology"/>
<evidence type="ECO:0000256" key="9">
    <source>
        <dbReference type="ARBA" id="ARBA00041671"/>
    </source>
</evidence>
<feature type="region of interest" description="Disordered" evidence="12">
    <location>
        <begin position="346"/>
        <end position="379"/>
    </location>
</feature>
<dbReference type="Ensembl" id="ENSSSCT00035104221.1">
    <property type="protein sequence ID" value="ENSSSCP00035044639.1"/>
    <property type="gene ID" value="ENSSSCG00035076578.1"/>
</dbReference>
<evidence type="ECO:0000313" key="14">
    <source>
        <dbReference type="Ensembl" id="ENSSSCP00030040505.1"/>
    </source>
</evidence>
<dbReference type="Ensembl" id="ENSSSCT00025042913.1">
    <property type="protein sequence ID" value="ENSSSCP00025018259.1"/>
    <property type="gene ID" value="ENSSSCG00025031572.1"/>
</dbReference>
<dbReference type="GO" id="GO:0010468">
    <property type="term" value="P:regulation of gene expression"/>
    <property type="evidence" value="ECO:0007669"/>
    <property type="project" value="Ensembl"/>
</dbReference>
<evidence type="ECO:0000256" key="5">
    <source>
        <dbReference type="ARBA" id="ARBA00023014"/>
    </source>
</evidence>
<evidence type="ECO:0000256" key="3">
    <source>
        <dbReference type="ARBA" id="ARBA00022723"/>
    </source>
</evidence>
<dbReference type="FunFam" id="3.30.70.20:FF:000042">
    <property type="entry name" value="Cytosolic Fe-S cluster assembly factor NAR1"/>
    <property type="match status" value="1"/>
</dbReference>
<evidence type="ECO:0000256" key="1">
    <source>
        <dbReference type="ARBA" id="ARBA00006596"/>
    </source>
</evidence>
<dbReference type="SUPFAM" id="SSF53920">
    <property type="entry name" value="Fe-only hydrogenase"/>
    <property type="match status" value="1"/>
</dbReference>
<protein>
    <recommendedName>
        <fullName evidence="7">Cytosolic iron-sulfur assembly component 3</fullName>
    </recommendedName>
    <alternativeName>
        <fullName evidence="9">Cytosolic Fe-S cluster assembly factor NARFL</fullName>
    </alternativeName>
    <alternativeName>
        <fullName evidence="10">Iron-only hydrogenase-like protein 1</fullName>
    </alternativeName>
    <alternativeName>
        <fullName evidence="8">Nuclear prelamin A recognition factor-like protein</fullName>
    </alternativeName>
</protein>
<comment type="function">
    <text evidence="6">Component of the cytosolic iron-sulfur protein assembly (CIA) complex, a multiprotein complex that mediates the incorporation of iron-sulfur cluster into extramitochondrial Fe/S proteins. Seems to negatively regulate the level of HIF1A expression, although this effect could be indirect.</text>
</comment>
<dbReference type="Proteomes" id="UP000694727">
    <property type="component" value="Unplaced"/>
</dbReference>
<dbReference type="GO" id="GO:0051539">
    <property type="term" value="F:4 iron, 4 sulfur cluster binding"/>
    <property type="evidence" value="ECO:0007669"/>
    <property type="project" value="UniProtKB-KW"/>
</dbReference>
<dbReference type="InterPro" id="IPR009016">
    <property type="entry name" value="Fe_hydrogenase"/>
</dbReference>
<evidence type="ECO:0000256" key="2">
    <source>
        <dbReference type="ARBA" id="ARBA00022485"/>
    </source>
</evidence>
<evidence type="ECO:0000256" key="8">
    <source>
        <dbReference type="ARBA" id="ARBA00041553"/>
    </source>
</evidence>
<evidence type="ECO:0000256" key="4">
    <source>
        <dbReference type="ARBA" id="ARBA00023004"/>
    </source>
</evidence>
<evidence type="ECO:0000256" key="10">
    <source>
        <dbReference type="ARBA" id="ARBA00042668"/>
    </source>
</evidence>
<dbReference type="GO" id="GO:0001666">
    <property type="term" value="P:response to hypoxia"/>
    <property type="evidence" value="ECO:0007669"/>
    <property type="project" value="Ensembl"/>
</dbReference>
<dbReference type="Proteomes" id="UP000694720">
    <property type="component" value="Unplaced"/>
</dbReference>
<keyword evidence="3" id="KW-0479">Metal-binding</keyword>
<comment type="subunit">
    <text evidence="11">External component of the CIA complex. In the CIA complex, interacts directly with CIAO1 and MMS19.</text>
</comment>
<dbReference type="Proteomes" id="UP000694723">
    <property type="component" value="Unplaced"/>
</dbReference>
<evidence type="ECO:0000256" key="11">
    <source>
        <dbReference type="ARBA" id="ARBA00046384"/>
    </source>
</evidence>
<dbReference type="Proteomes" id="UP000694722">
    <property type="component" value="Unplaced"/>
</dbReference>
<dbReference type="Ensembl" id="ENSSSCT00040103260.1">
    <property type="protein sequence ID" value="ENSSSCP00040046751.1"/>
    <property type="gene ID" value="ENSSSCG00040074665.1"/>
</dbReference>
<dbReference type="Proteomes" id="UP000694725">
    <property type="component" value="Unplaced"/>
</dbReference>
<evidence type="ECO:0000256" key="6">
    <source>
        <dbReference type="ARBA" id="ARBA00037412"/>
    </source>
</evidence>
<dbReference type="GO" id="GO:0016226">
    <property type="term" value="P:iron-sulfur cluster assembly"/>
    <property type="evidence" value="ECO:0007669"/>
    <property type="project" value="Ensembl"/>
</dbReference>
<organism evidence="14 15">
    <name type="scientific">Sus scrofa</name>
    <name type="common">Pig</name>
    <dbReference type="NCBI Taxonomy" id="9823"/>
    <lineage>
        <taxon>Eukaryota</taxon>
        <taxon>Metazoa</taxon>
        <taxon>Chordata</taxon>
        <taxon>Craniata</taxon>
        <taxon>Vertebrata</taxon>
        <taxon>Euteleostomi</taxon>
        <taxon>Mammalia</taxon>
        <taxon>Eutheria</taxon>
        <taxon>Laurasiatheria</taxon>
        <taxon>Artiodactyla</taxon>
        <taxon>Suina</taxon>
        <taxon>Suidae</taxon>
        <taxon>Sus</taxon>
    </lineage>
</organism>
<dbReference type="Ensembl" id="ENSSSCT00060019753.1">
    <property type="protein sequence ID" value="ENSSSCP00060008036.1"/>
    <property type="gene ID" value="ENSSSCG00060014883.1"/>
</dbReference>
<dbReference type="AlphaFoldDB" id="A0A8D1CFF4"/>
<dbReference type="Proteomes" id="UP000694571">
    <property type="component" value="Unplaced"/>
</dbReference>
<dbReference type="Gene3D" id="3.40.50.1780">
    <property type="match status" value="2"/>
</dbReference>
<reference evidence="14" key="1">
    <citation type="submission" date="2025-05" db="UniProtKB">
        <authorList>
            <consortium name="Ensembl"/>
        </authorList>
    </citation>
    <scope>IDENTIFICATION</scope>
</reference>
<dbReference type="Ensembl" id="ENSSSCT00065028896.1">
    <property type="protein sequence ID" value="ENSSSCP00065011807.1"/>
    <property type="gene ID" value="ENSSSCG00065021717.1"/>
</dbReference>
<dbReference type="InterPro" id="IPR050340">
    <property type="entry name" value="Cytosolic_Fe-S_CAF"/>
</dbReference>
<dbReference type="Ensembl" id="ENSSSCT00030087693.1">
    <property type="protein sequence ID" value="ENSSSCP00030040505.1"/>
    <property type="gene ID" value="ENSSSCG00030062682.1"/>
</dbReference>
<name>A0A8D1CFF4_PIG</name>
<keyword evidence="4" id="KW-0408">Iron</keyword>
<evidence type="ECO:0000256" key="12">
    <source>
        <dbReference type="SAM" id="MobiDB-lite"/>
    </source>
</evidence>
<dbReference type="GO" id="GO:0032364">
    <property type="term" value="P:intracellular oxygen homeostasis"/>
    <property type="evidence" value="ECO:0007669"/>
    <property type="project" value="Ensembl"/>
</dbReference>
<sequence length="586" mass="63164">MASPFSGAVQLTDLDDFIAPSQDCIKPVKVDKKLGSSGAKIYIEDDGNYFQVSADGGTRKLEKAKISLDDCLACSGCVTSAETVLITQQSHEELRKVLDANKTAAPGQQRLVVISVSPQSQASLAVRFQLNPTDTARKLTAFFKRIGAHYVFDTAFSRNFSLLESQREFVRRFRGQAGSQQALPVLTSACPGWICYAEKTHGRALLPHISTARSPQQVMGALVKDFFAQQQHLTPDKIYHVAVMPCHDKKLEASRPDFFSQEHQTRDVDCVITTGEVLKLLEEEGVSLSALEPAALDSLCSTVSDQEPTSHRGGGSGGYLEHVFRYAARELFGIHVTEVTYRPLRHHAPPRREPGHTTRTARFASPQEQGPPGGDFGAGGPGPAALCCSLRLPQHPEPGAEAQARAVPVPLRGGHGLPCWLPEWRRPAQGPRHTWQGAAPAGGEAVCHGQDTGAGGRTRGPGAVQALAAGRGLRAGQPAAAHKLPRGGEGWLQPQHQVVTPRKARGVQGSHTRGPRTHRKMLAELQEHRDLWRKGTPGSWPAKTTSLRSPGLPAIGPGGATDFQNLSVGPEPRLVPWLFLVVAAKL</sequence>
<dbReference type="Proteomes" id="UP000694570">
    <property type="component" value="Unplaced"/>
</dbReference>
<keyword evidence="5" id="KW-0411">Iron-sulfur</keyword>
<evidence type="ECO:0000259" key="13">
    <source>
        <dbReference type="Pfam" id="PF02906"/>
    </source>
</evidence>
<keyword evidence="2" id="KW-0004">4Fe-4S</keyword>
<dbReference type="Pfam" id="PF02906">
    <property type="entry name" value="Fe_hyd_lg_C"/>
    <property type="match status" value="1"/>
</dbReference>
<accession>A0A8D1CFF4</accession>
<dbReference type="InterPro" id="IPR004108">
    <property type="entry name" value="Fe_hydrogenase_lsu_C"/>
</dbReference>
<comment type="similarity">
    <text evidence="1">Belongs to the NARF family.</text>
</comment>
<feature type="domain" description="Iron hydrogenase large subunit C-terminal" evidence="13">
    <location>
        <begin position="112"/>
        <end position="347"/>
    </location>
</feature>
<dbReference type="GO" id="GO:0046872">
    <property type="term" value="F:metal ion binding"/>
    <property type="evidence" value="ECO:0007669"/>
    <property type="project" value="UniProtKB-KW"/>
</dbReference>
<evidence type="ECO:0000313" key="15">
    <source>
        <dbReference type="Proteomes" id="UP000694570"/>
    </source>
</evidence>
<dbReference type="PANTHER" id="PTHR11615">
    <property type="entry name" value="NITRATE, FORMATE, IRON DEHYDROGENASE"/>
    <property type="match status" value="1"/>
</dbReference>
<dbReference type="Ensembl" id="ENSSSCT00050064628.1">
    <property type="protein sequence ID" value="ENSSSCP00050027840.1"/>
    <property type="gene ID" value="ENSSSCG00050047441.1"/>
</dbReference>
<dbReference type="GO" id="GO:0097361">
    <property type="term" value="C:cytosolic [4Fe-4S] assembly targeting complex"/>
    <property type="evidence" value="ECO:0007669"/>
    <property type="project" value="Ensembl"/>
</dbReference>